<comment type="caution">
    <text evidence="3">The sequence shown here is derived from an EMBL/GenBank/DDBJ whole genome shotgun (WGS) entry which is preliminary data.</text>
</comment>
<name>A0A8T0PGI1_PANVG</name>
<dbReference type="InterPro" id="IPR054722">
    <property type="entry name" value="PolX-like_BBD"/>
</dbReference>
<evidence type="ECO:0000259" key="2">
    <source>
        <dbReference type="Pfam" id="PF22936"/>
    </source>
</evidence>
<evidence type="ECO:0000313" key="3">
    <source>
        <dbReference type="EMBL" id="KAG2559282.1"/>
    </source>
</evidence>
<organism evidence="3 4">
    <name type="scientific">Panicum virgatum</name>
    <name type="common">Blackwell switchgrass</name>
    <dbReference type="NCBI Taxonomy" id="38727"/>
    <lineage>
        <taxon>Eukaryota</taxon>
        <taxon>Viridiplantae</taxon>
        <taxon>Streptophyta</taxon>
        <taxon>Embryophyta</taxon>
        <taxon>Tracheophyta</taxon>
        <taxon>Spermatophyta</taxon>
        <taxon>Magnoliopsida</taxon>
        <taxon>Liliopsida</taxon>
        <taxon>Poales</taxon>
        <taxon>Poaceae</taxon>
        <taxon>PACMAD clade</taxon>
        <taxon>Panicoideae</taxon>
        <taxon>Panicodae</taxon>
        <taxon>Paniceae</taxon>
        <taxon>Panicinae</taxon>
        <taxon>Panicum</taxon>
        <taxon>Panicum sect. Hiantes</taxon>
    </lineage>
</organism>
<keyword evidence="4" id="KW-1185">Reference proteome</keyword>
<dbReference type="Proteomes" id="UP000823388">
    <property type="component" value="Chromosome 8N"/>
</dbReference>
<dbReference type="AlphaFoldDB" id="A0A8T0PGI1"/>
<feature type="region of interest" description="Disordered" evidence="1">
    <location>
        <begin position="83"/>
        <end position="105"/>
    </location>
</feature>
<feature type="domain" description="Retrovirus-related Pol polyprotein from transposon TNT 1-94-like beta-barrel" evidence="2">
    <location>
        <begin position="207"/>
        <end position="283"/>
    </location>
</feature>
<dbReference type="EMBL" id="CM029052">
    <property type="protein sequence ID" value="KAG2559281.1"/>
    <property type="molecule type" value="Genomic_DNA"/>
</dbReference>
<gene>
    <name evidence="3" type="ORF">PVAP13_8NG312200</name>
</gene>
<dbReference type="EMBL" id="CM029052">
    <property type="protein sequence ID" value="KAG2559282.1"/>
    <property type="molecule type" value="Genomic_DNA"/>
</dbReference>
<dbReference type="Pfam" id="PF22936">
    <property type="entry name" value="Pol_BBD"/>
    <property type="match status" value="1"/>
</dbReference>
<proteinExistence type="predicted"/>
<evidence type="ECO:0000313" key="4">
    <source>
        <dbReference type="Proteomes" id="UP000823388"/>
    </source>
</evidence>
<evidence type="ECO:0000256" key="1">
    <source>
        <dbReference type="SAM" id="MobiDB-lite"/>
    </source>
</evidence>
<accession>A0A8T0PGI1</accession>
<reference evidence="3" key="1">
    <citation type="submission" date="2020-05" db="EMBL/GenBank/DDBJ databases">
        <title>WGS assembly of Panicum virgatum.</title>
        <authorList>
            <person name="Lovell J.T."/>
            <person name="Jenkins J."/>
            <person name="Shu S."/>
            <person name="Juenger T.E."/>
            <person name="Schmutz J."/>
        </authorList>
    </citation>
    <scope>NUCLEOTIDE SEQUENCE</scope>
    <source>
        <strain evidence="3">AP13</strain>
    </source>
</reference>
<protein>
    <recommendedName>
        <fullName evidence="2">Retrovirus-related Pol polyprotein from transposon TNT 1-94-like beta-barrel domain-containing protein</fullName>
    </recommendedName>
</protein>
<sequence length="327" mass="34828">MVLFADNFGDNFYCRKSVVPKTIVAMAERPLSASGNVYEAGWVSAKSKSKSPDAGIPEFTSRTQFLRTVPVLVDVSAKKEPNTTTVSWTIPPPSGNSLSHEDIESKASEHMDSSSSMNLENIPIVADLVDRTDSSSTPHEHIIESIEGDAHSDSLHSSGPSSAFTCSAEMNHVHMVHELGETEHPSDSAAAERVVVKIEEAKAPATWVVATAAPRHATGNRDLLSCFTHLQDSGLFVHAADGTPMPVLGCGDVVTAAVVLPDVWYVPGLTANLVSVSQLSELDYSVGFGRTECFIRSPADGGLVGSARVGEGGLFEVDFLRVHQLGM</sequence>